<keyword evidence="2" id="KW-0472">Membrane</keyword>
<evidence type="ECO:0000313" key="4">
    <source>
        <dbReference type="Proteomes" id="UP000799777"/>
    </source>
</evidence>
<keyword evidence="2" id="KW-1133">Transmembrane helix</keyword>
<keyword evidence="2" id="KW-0812">Transmembrane</keyword>
<feature type="compositionally biased region" description="Polar residues" evidence="1">
    <location>
        <begin position="13"/>
        <end position="31"/>
    </location>
</feature>
<evidence type="ECO:0000313" key="3">
    <source>
        <dbReference type="EMBL" id="KAF2035504.1"/>
    </source>
</evidence>
<name>A0A9P4LU92_9PLEO</name>
<feature type="transmembrane region" description="Helical" evidence="2">
    <location>
        <begin position="131"/>
        <end position="150"/>
    </location>
</feature>
<reference evidence="3" key="1">
    <citation type="journal article" date="2020" name="Stud. Mycol.">
        <title>101 Dothideomycetes genomes: a test case for predicting lifestyles and emergence of pathogens.</title>
        <authorList>
            <person name="Haridas S."/>
            <person name="Albert R."/>
            <person name="Binder M."/>
            <person name="Bloem J."/>
            <person name="Labutti K."/>
            <person name="Salamov A."/>
            <person name="Andreopoulos B."/>
            <person name="Baker S."/>
            <person name="Barry K."/>
            <person name="Bills G."/>
            <person name="Bluhm B."/>
            <person name="Cannon C."/>
            <person name="Castanera R."/>
            <person name="Culley D."/>
            <person name="Daum C."/>
            <person name="Ezra D."/>
            <person name="Gonzalez J."/>
            <person name="Henrissat B."/>
            <person name="Kuo A."/>
            <person name="Liang C."/>
            <person name="Lipzen A."/>
            <person name="Lutzoni F."/>
            <person name="Magnuson J."/>
            <person name="Mondo S."/>
            <person name="Nolan M."/>
            <person name="Ohm R."/>
            <person name="Pangilinan J."/>
            <person name="Park H.-J."/>
            <person name="Ramirez L."/>
            <person name="Alfaro M."/>
            <person name="Sun H."/>
            <person name="Tritt A."/>
            <person name="Yoshinaga Y."/>
            <person name="Zwiers L.-H."/>
            <person name="Turgeon B."/>
            <person name="Goodwin S."/>
            <person name="Spatafora J."/>
            <person name="Crous P."/>
            <person name="Grigoriev I."/>
        </authorList>
    </citation>
    <scope>NUCLEOTIDE SEQUENCE</scope>
    <source>
        <strain evidence="3">CBS 110217</strain>
    </source>
</reference>
<accession>A0A9P4LU92</accession>
<dbReference type="AlphaFoldDB" id="A0A9P4LU92"/>
<gene>
    <name evidence="3" type="ORF">EK21DRAFT_84559</name>
</gene>
<proteinExistence type="predicted"/>
<dbReference type="Proteomes" id="UP000799777">
    <property type="component" value="Unassembled WGS sequence"/>
</dbReference>
<evidence type="ECO:0000256" key="2">
    <source>
        <dbReference type="SAM" id="Phobius"/>
    </source>
</evidence>
<keyword evidence="4" id="KW-1185">Reference proteome</keyword>
<comment type="caution">
    <text evidence="3">The sequence shown here is derived from an EMBL/GenBank/DDBJ whole genome shotgun (WGS) entry which is preliminary data.</text>
</comment>
<sequence length="160" mass="17850">MNFLTAPPHQPPKTMSSRPQPMGPQNDQDLNSEVPGGSLAVHRLPYDRFTQFLRDSRGFVDATNYIFLEVPDECGGNPESQDIYDGRSWRGALQSCHNAGLKECTFTILSQKDMSGEAMTRSARDVKDQELAWATVLFVMSLAVVVWGLLYEWSDGGMFA</sequence>
<dbReference type="EMBL" id="ML978157">
    <property type="protein sequence ID" value="KAF2035504.1"/>
    <property type="molecule type" value="Genomic_DNA"/>
</dbReference>
<evidence type="ECO:0000256" key="1">
    <source>
        <dbReference type="SAM" id="MobiDB-lite"/>
    </source>
</evidence>
<organism evidence="3 4">
    <name type="scientific">Setomelanomma holmii</name>
    <dbReference type="NCBI Taxonomy" id="210430"/>
    <lineage>
        <taxon>Eukaryota</taxon>
        <taxon>Fungi</taxon>
        <taxon>Dikarya</taxon>
        <taxon>Ascomycota</taxon>
        <taxon>Pezizomycotina</taxon>
        <taxon>Dothideomycetes</taxon>
        <taxon>Pleosporomycetidae</taxon>
        <taxon>Pleosporales</taxon>
        <taxon>Pleosporineae</taxon>
        <taxon>Phaeosphaeriaceae</taxon>
        <taxon>Setomelanomma</taxon>
    </lineage>
</organism>
<protein>
    <submittedName>
        <fullName evidence="3">Uncharacterized protein</fullName>
    </submittedName>
</protein>
<feature type="region of interest" description="Disordered" evidence="1">
    <location>
        <begin position="1"/>
        <end position="37"/>
    </location>
</feature>